<dbReference type="PRINTS" id="PR01231">
    <property type="entry name" value="HCO3TRNSPORT"/>
</dbReference>
<evidence type="ECO:0000256" key="7">
    <source>
        <dbReference type="ARBA" id="ARBA00023065"/>
    </source>
</evidence>
<reference evidence="14" key="1">
    <citation type="submission" date="2022-11" db="UniProtKB">
        <authorList>
            <consortium name="WormBaseParasite"/>
        </authorList>
    </citation>
    <scope>IDENTIFICATION</scope>
</reference>
<evidence type="ECO:0000313" key="13">
    <source>
        <dbReference type="Proteomes" id="UP000887566"/>
    </source>
</evidence>
<feature type="transmembrane region" description="Helical" evidence="9">
    <location>
        <begin position="374"/>
        <end position="399"/>
    </location>
</feature>
<keyword evidence="6 9" id="KW-1133">Transmembrane helix</keyword>
<evidence type="ECO:0000259" key="12">
    <source>
        <dbReference type="Pfam" id="PF07565"/>
    </source>
</evidence>
<evidence type="ECO:0000313" key="14">
    <source>
        <dbReference type="WBParaSite" id="PSAMB.scaffold271size59940.g4249.t1"/>
    </source>
</evidence>
<evidence type="ECO:0000256" key="8">
    <source>
        <dbReference type="ARBA" id="ARBA00023136"/>
    </source>
</evidence>
<feature type="domain" description="Band 3 cytoplasmic" evidence="12">
    <location>
        <begin position="87"/>
        <end position="201"/>
    </location>
</feature>
<feature type="region of interest" description="Disordered" evidence="10">
    <location>
        <begin position="18"/>
        <end position="88"/>
    </location>
</feature>
<feature type="domain" description="Bicarbonate transporter-like transmembrane" evidence="11">
    <location>
        <begin position="260"/>
        <end position="810"/>
    </location>
</feature>
<dbReference type="Pfam" id="PF00955">
    <property type="entry name" value="HCO3_cotransp"/>
    <property type="match status" value="1"/>
</dbReference>
<keyword evidence="13" id="KW-1185">Reference proteome</keyword>
<dbReference type="Gene3D" id="1.10.287.570">
    <property type="entry name" value="Helical hairpin bin"/>
    <property type="match status" value="1"/>
</dbReference>
<dbReference type="InterPro" id="IPR016152">
    <property type="entry name" value="PTrfase/Anion_transptr"/>
</dbReference>
<feature type="region of interest" description="Disordered" evidence="10">
    <location>
        <begin position="837"/>
        <end position="884"/>
    </location>
</feature>
<dbReference type="Proteomes" id="UP000887566">
    <property type="component" value="Unplaced"/>
</dbReference>
<dbReference type="InterPro" id="IPR003020">
    <property type="entry name" value="HCO3_transpt_euk"/>
</dbReference>
<feature type="transmembrane region" description="Helical" evidence="9">
    <location>
        <begin position="705"/>
        <end position="733"/>
    </location>
</feature>
<dbReference type="NCBIfam" id="TIGR00834">
    <property type="entry name" value="ae"/>
    <property type="match status" value="1"/>
</dbReference>
<protein>
    <recommendedName>
        <fullName evidence="9">Anion exchange protein</fullName>
    </recommendedName>
</protein>
<evidence type="ECO:0000259" key="11">
    <source>
        <dbReference type="Pfam" id="PF00955"/>
    </source>
</evidence>
<dbReference type="Gene3D" id="3.40.930.10">
    <property type="entry name" value="Mannitol-specific EII, Chain A"/>
    <property type="match status" value="1"/>
</dbReference>
<keyword evidence="3 9" id="KW-0813">Transport</keyword>
<keyword evidence="4" id="KW-1003">Cell membrane</keyword>
<evidence type="ECO:0000256" key="9">
    <source>
        <dbReference type="RuleBase" id="RU362035"/>
    </source>
</evidence>
<feature type="transmembrane region" description="Helical" evidence="9">
    <location>
        <begin position="495"/>
        <end position="516"/>
    </location>
</feature>
<evidence type="ECO:0000256" key="2">
    <source>
        <dbReference type="ARBA" id="ARBA00010993"/>
    </source>
</evidence>
<feature type="transmembrane region" description="Helical" evidence="9">
    <location>
        <begin position="289"/>
        <end position="310"/>
    </location>
</feature>
<feature type="transmembrane region" description="Helical" evidence="9">
    <location>
        <begin position="582"/>
        <end position="601"/>
    </location>
</feature>
<dbReference type="InterPro" id="IPR013769">
    <property type="entry name" value="Band3_cytoplasmic_dom"/>
</dbReference>
<name>A0A914VZI8_9BILA</name>
<accession>A0A914VZI8</accession>
<dbReference type="GO" id="GO:0005886">
    <property type="term" value="C:plasma membrane"/>
    <property type="evidence" value="ECO:0007669"/>
    <property type="project" value="UniProtKB-SubCell"/>
</dbReference>
<feature type="transmembrane region" description="Helical" evidence="9">
    <location>
        <begin position="776"/>
        <end position="794"/>
    </location>
</feature>
<evidence type="ECO:0000256" key="6">
    <source>
        <dbReference type="ARBA" id="ARBA00022989"/>
    </source>
</evidence>
<dbReference type="GO" id="GO:0008509">
    <property type="term" value="F:monoatomic anion transmembrane transporter activity"/>
    <property type="evidence" value="ECO:0007669"/>
    <property type="project" value="InterPro"/>
</dbReference>
<dbReference type="InterPro" id="IPR011531">
    <property type="entry name" value="HCO3_transpt-like_TM_dom"/>
</dbReference>
<dbReference type="PANTHER" id="PTHR11453:SF47">
    <property type="entry name" value="ANION EXCHANGE PROTEIN"/>
    <property type="match status" value="1"/>
</dbReference>
<feature type="transmembrane region" description="Helical" evidence="9">
    <location>
        <begin position="622"/>
        <end position="645"/>
    </location>
</feature>
<dbReference type="SUPFAM" id="SSF55804">
    <property type="entry name" value="Phoshotransferase/anion transport protein"/>
    <property type="match status" value="1"/>
</dbReference>
<dbReference type="GO" id="GO:0015701">
    <property type="term" value="P:bicarbonate transport"/>
    <property type="evidence" value="ECO:0007669"/>
    <property type="project" value="TreeGrafter"/>
</dbReference>
<dbReference type="GO" id="GO:0051453">
    <property type="term" value="P:regulation of intracellular pH"/>
    <property type="evidence" value="ECO:0007669"/>
    <property type="project" value="TreeGrafter"/>
</dbReference>
<evidence type="ECO:0000256" key="3">
    <source>
        <dbReference type="ARBA" id="ARBA00022448"/>
    </source>
</evidence>
<feature type="transmembrane region" description="Helical" evidence="9">
    <location>
        <begin position="528"/>
        <end position="550"/>
    </location>
</feature>
<comment type="similarity">
    <text evidence="2 9">Belongs to the anion exchanger (TC 2.A.31) family.</text>
</comment>
<dbReference type="WBParaSite" id="PSAMB.scaffold271size59940.g4249.t1">
    <property type="protein sequence ID" value="PSAMB.scaffold271size59940.g4249.t1"/>
    <property type="gene ID" value="PSAMB.scaffold271size59940.g4249"/>
</dbReference>
<keyword evidence="5 9" id="KW-0812">Transmembrane</keyword>
<feature type="transmembrane region" description="Helical" evidence="9">
    <location>
        <begin position="331"/>
        <end position="354"/>
    </location>
</feature>
<sequence>MDSSHYLHDAIEDIERTSLPNDFGASPEALSHDGNDAVDSVPRLYRRQSHDVGSQRTSDDKSSSNVKSFGSRLRGGRRASMPTASGTQLLPERLRSEAALVLVGAVSFLQKPATIFIRLSELVEKPRALQVPLPIRYFFLMLAPSDSSDVEYVEIGRSLSTLLANKRFRECAYTAGGKKDLINGIDEFMNDSIVLPPGEWDRGELLESYAQIRSKSHVIKERRRAMTRGPMSQDFGILKTTRFQEHLEAIEADPFQRTGRLFGGLRRELRRRFQHYLSDWTDGLNLKCIASIFFLFLTCLFPALTFGAIFSQETNGLLGVTETHLATSVGGIIFAILSTQPMMLIGACGPMLIFEECLYMFCTTTGYPFLELRIWVAAWALVACIITVAFEGPLLIHYVTRFSDDIMTILISFMFVFDSLKFLKKMFTYHPIMPAGGYCLWYNAHNESEFGDQMMFEKNQSLLAEILISKEEKLEMMSRYTYALRNFSGDPQPNAALLCCVLLFGTCIVAFVARSIRFSKYFGRQFRMAIGDLGLSLAVVIMLAIDWFIFHEELTPKLEISDGIKPTLPRPWFIYPFPISDSSIPIVAFLPGFLLFMILFIETEVTEMILANHENKLKKGTGYHFDLLLLSVMNAVGSVFGLPWMCALPVRSSEHLSSLTKYQIRAPGQKPKVLGAIEQRFTGAVLHFLIGLTLLGTEMLRNIPVAVMFGVFFYLGLISTAGIQMLTRVILFFVPAKYHPRDAFCTKVQTKRMHRFTIIQLVCFFAVLAVKSIKVSALFFPLAILVCILFRHFGLPKLFTKRELAALDDHGGSDEEEAGEHTEDVYRQARSRRISSMHEARRASMAPHRAKVDEAGLLSSSRSASRKNNVRPAKFMRDRRSIIS</sequence>
<dbReference type="PANTHER" id="PTHR11453">
    <property type="entry name" value="ANION EXCHANGE PROTEIN"/>
    <property type="match status" value="1"/>
</dbReference>
<evidence type="ECO:0000256" key="10">
    <source>
        <dbReference type="SAM" id="MobiDB-lite"/>
    </source>
</evidence>
<dbReference type="Pfam" id="PF07565">
    <property type="entry name" value="Band_3_cyto"/>
    <property type="match status" value="1"/>
</dbReference>
<keyword evidence="7 9" id="KW-0406">Ion transport</keyword>
<dbReference type="GO" id="GO:0005452">
    <property type="term" value="F:solute:inorganic anion antiporter activity"/>
    <property type="evidence" value="ECO:0007669"/>
    <property type="project" value="InterPro"/>
</dbReference>
<comment type="subcellular location">
    <subcellularLocation>
        <location evidence="1">Cell membrane</location>
        <topology evidence="1">Multi-pass membrane protein</topology>
    </subcellularLocation>
    <subcellularLocation>
        <location evidence="9">Membrane</location>
        <topology evidence="9">Multi-pass membrane protein</topology>
    </subcellularLocation>
</comment>
<proteinExistence type="inferred from homology"/>
<keyword evidence="8 9" id="KW-0472">Membrane</keyword>
<dbReference type="AlphaFoldDB" id="A0A914VZI8"/>
<evidence type="ECO:0000256" key="1">
    <source>
        <dbReference type="ARBA" id="ARBA00004651"/>
    </source>
</evidence>
<organism evidence="13 14">
    <name type="scientific">Plectus sambesii</name>
    <dbReference type="NCBI Taxonomy" id="2011161"/>
    <lineage>
        <taxon>Eukaryota</taxon>
        <taxon>Metazoa</taxon>
        <taxon>Ecdysozoa</taxon>
        <taxon>Nematoda</taxon>
        <taxon>Chromadorea</taxon>
        <taxon>Plectida</taxon>
        <taxon>Plectina</taxon>
        <taxon>Plectoidea</taxon>
        <taxon>Plectidae</taxon>
        <taxon>Plectus</taxon>
    </lineage>
</organism>
<feature type="transmembrane region" description="Helical" evidence="9">
    <location>
        <begin position="406"/>
        <end position="423"/>
    </location>
</feature>
<feature type="compositionally biased region" description="Basic and acidic residues" evidence="10">
    <location>
        <begin position="875"/>
        <end position="884"/>
    </location>
</feature>
<evidence type="ECO:0000256" key="4">
    <source>
        <dbReference type="ARBA" id="ARBA00022475"/>
    </source>
</evidence>
<evidence type="ECO:0000256" key="5">
    <source>
        <dbReference type="ARBA" id="ARBA00022692"/>
    </source>
</evidence>
<feature type="transmembrane region" description="Helical" evidence="9">
    <location>
        <begin position="753"/>
        <end position="770"/>
    </location>
</feature>